<accession>A0A0A6RLJ3</accession>
<name>A0A0A6RLJ3_9GAMM</name>
<dbReference type="GO" id="GO:0030983">
    <property type="term" value="F:mismatched DNA binding"/>
    <property type="evidence" value="ECO:0007669"/>
    <property type="project" value="InterPro"/>
</dbReference>
<comment type="caution">
    <text evidence="2">The sequence shown here is derived from an EMBL/GenBank/DDBJ whole genome shotgun (WGS) entry which is preliminary data.</text>
</comment>
<dbReference type="InterPro" id="IPR016151">
    <property type="entry name" value="DNA_mismatch_repair_MutS_N"/>
</dbReference>
<organism evidence="2 3">
    <name type="scientific">Candidatus Thiomargarita nelsonii</name>
    <dbReference type="NCBI Taxonomy" id="1003181"/>
    <lineage>
        <taxon>Bacteria</taxon>
        <taxon>Pseudomonadati</taxon>
        <taxon>Pseudomonadota</taxon>
        <taxon>Gammaproteobacteria</taxon>
        <taxon>Thiotrichales</taxon>
        <taxon>Thiotrichaceae</taxon>
        <taxon>Thiomargarita</taxon>
    </lineage>
</organism>
<dbReference type="GO" id="GO:0005524">
    <property type="term" value="F:ATP binding"/>
    <property type="evidence" value="ECO:0007669"/>
    <property type="project" value="InterPro"/>
</dbReference>
<dbReference type="Pfam" id="PF01624">
    <property type="entry name" value="MutS_I"/>
    <property type="match status" value="1"/>
</dbReference>
<evidence type="ECO:0000313" key="2">
    <source>
        <dbReference type="EMBL" id="KHD04721.1"/>
    </source>
</evidence>
<feature type="domain" description="DNA mismatch repair protein MutS-like N-terminal" evidence="1">
    <location>
        <begin position="6"/>
        <end position="101"/>
    </location>
</feature>
<evidence type="ECO:0000313" key="3">
    <source>
        <dbReference type="Proteomes" id="UP000030428"/>
    </source>
</evidence>
<sequence>MIAKKLINRYKELKQQVPDCILVMQVGIFMQVMNDDAHTIAELTGLQLQMGGDVNQPVVVGGFPHSGLNKYVGLLVREGHSVAVALQDEQKERHIREIIRVEIQKL</sequence>
<reference evidence="2 3" key="1">
    <citation type="journal article" date="2016" name="Front. Microbiol.">
        <title>Single-Cell (Meta-)Genomics of a Dimorphic Candidatus Thiomargarita nelsonii Reveals Genomic Plasticity.</title>
        <authorList>
            <person name="Flood B.E."/>
            <person name="Fliss P."/>
            <person name="Jones D.S."/>
            <person name="Dick G.J."/>
            <person name="Jain S."/>
            <person name="Kaster A.K."/>
            <person name="Winkel M."/>
            <person name="Mussmann M."/>
            <person name="Bailey J."/>
        </authorList>
    </citation>
    <scope>NUCLEOTIDE SEQUENCE [LARGE SCALE GENOMIC DNA]</scope>
    <source>
        <strain evidence="2">Hydrate Ridge</strain>
    </source>
</reference>
<proteinExistence type="predicted"/>
<dbReference type="InterPro" id="IPR007695">
    <property type="entry name" value="DNA_mismatch_repair_MutS-lik_N"/>
</dbReference>
<dbReference type="GO" id="GO:0006298">
    <property type="term" value="P:mismatch repair"/>
    <property type="evidence" value="ECO:0007669"/>
    <property type="project" value="InterPro"/>
</dbReference>
<dbReference type="SUPFAM" id="SSF55271">
    <property type="entry name" value="DNA repair protein MutS, domain I"/>
    <property type="match status" value="1"/>
</dbReference>
<evidence type="ECO:0000259" key="1">
    <source>
        <dbReference type="Pfam" id="PF01624"/>
    </source>
</evidence>
<dbReference type="Proteomes" id="UP000030428">
    <property type="component" value="Unassembled WGS sequence"/>
</dbReference>
<keyword evidence="3" id="KW-1185">Reference proteome</keyword>
<protein>
    <recommendedName>
        <fullName evidence="1">DNA mismatch repair protein MutS-like N-terminal domain-containing protein</fullName>
    </recommendedName>
</protein>
<gene>
    <name evidence="2" type="ORF">PN36_17770</name>
</gene>
<dbReference type="AlphaFoldDB" id="A0A0A6RLJ3"/>
<dbReference type="EMBL" id="JSZA02000069">
    <property type="protein sequence ID" value="KHD04721.1"/>
    <property type="molecule type" value="Genomic_DNA"/>
</dbReference>
<dbReference type="Gene3D" id="3.40.1170.10">
    <property type="entry name" value="DNA repair protein MutS, domain I"/>
    <property type="match status" value="1"/>
</dbReference>